<feature type="compositionally biased region" description="Low complexity" evidence="6">
    <location>
        <begin position="148"/>
        <end position="162"/>
    </location>
</feature>
<evidence type="ECO:0000256" key="3">
    <source>
        <dbReference type="ARBA" id="ARBA00023015"/>
    </source>
</evidence>
<feature type="region of interest" description="Disordered" evidence="6">
    <location>
        <begin position="1"/>
        <end position="29"/>
    </location>
</feature>
<proteinExistence type="inferred from homology"/>
<dbReference type="InterPro" id="IPR006939">
    <property type="entry name" value="SNF5"/>
</dbReference>
<organism evidence="7 8">
    <name type="scientific">Austropuccinia psidii MF-1</name>
    <dbReference type="NCBI Taxonomy" id="1389203"/>
    <lineage>
        <taxon>Eukaryota</taxon>
        <taxon>Fungi</taxon>
        <taxon>Dikarya</taxon>
        <taxon>Basidiomycota</taxon>
        <taxon>Pucciniomycotina</taxon>
        <taxon>Pucciniomycetes</taxon>
        <taxon>Pucciniales</taxon>
        <taxon>Sphaerophragmiaceae</taxon>
        <taxon>Austropuccinia</taxon>
    </lineage>
</organism>
<gene>
    <name evidence="7" type="ORF">O181_076641</name>
</gene>
<evidence type="ECO:0000256" key="1">
    <source>
        <dbReference type="ARBA" id="ARBA00004123"/>
    </source>
</evidence>
<protein>
    <submittedName>
        <fullName evidence="7">Uncharacterized protein</fullName>
    </submittedName>
</protein>
<evidence type="ECO:0000256" key="2">
    <source>
        <dbReference type="ARBA" id="ARBA00010239"/>
    </source>
</evidence>
<keyword evidence="8" id="KW-1185">Reference proteome</keyword>
<dbReference type="GO" id="GO:0006338">
    <property type="term" value="P:chromatin remodeling"/>
    <property type="evidence" value="ECO:0007669"/>
    <property type="project" value="InterPro"/>
</dbReference>
<keyword evidence="3" id="KW-0805">Transcription regulation</keyword>
<evidence type="ECO:0000313" key="8">
    <source>
        <dbReference type="Proteomes" id="UP000765509"/>
    </source>
</evidence>
<sequence>MDHPILSHHSSHPHSWPLIPDSDQPPPPFYHLSQKNLQQALFTTYPSRIHLGTTSLAQPIYTNTYFQHRLQRPNSPTDSNSIVNTNHLPSNSFSNSLESGKRNRKLINYSENDKFQIDFLDSEIALDDENSKIKSNSIKNRPSHHSRLSLNSNLNQTPNLNNRFSTPTPSDSDQKKRDQDEIQKKRKFESFLARDPPAKSIIVQRRSKRSPVLMNLLSKSQNEFHNDHDQVCLVPIRIEFETDQIRIRDVFTWNLLERHITPEIFSVEFCTDIGISAATYVPKITQQIKSQLKELSSVSATKLLPNEDHLSKFSKEKLIGIEPDLRVVIQLDVQIESLHLVDRIEWDLASPLTPELFTIQYTQDLNLPRSANPIIAHAIHEEICRHKRDCLGLGLIAHEIISSVEPSGSFTSSIGLVSTTFKPETDPLLKEKYGNNKGTKKLEGVWRDWNEANGFGPKLEILHPEDLEWIELEKERAARRSRREQIRPVRRR</sequence>
<feature type="region of interest" description="Disordered" evidence="6">
    <location>
        <begin position="134"/>
        <end position="188"/>
    </location>
</feature>
<dbReference type="GO" id="GO:0000228">
    <property type="term" value="C:nuclear chromosome"/>
    <property type="evidence" value="ECO:0007669"/>
    <property type="project" value="InterPro"/>
</dbReference>
<comment type="subcellular location">
    <subcellularLocation>
        <location evidence="1">Nucleus</location>
    </subcellularLocation>
</comment>
<keyword evidence="4" id="KW-0804">Transcription</keyword>
<dbReference type="Proteomes" id="UP000765509">
    <property type="component" value="Unassembled WGS sequence"/>
</dbReference>
<dbReference type="OrthoDB" id="10258327at2759"/>
<dbReference type="EMBL" id="AVOT02041559">
    <property type="protein sequence ID" value="MBW0536926.1"/>
    <property type="molecule type" value="Genomic_DNA"/>
</dbReference>
<reference evidence="7" key="1">
    <citation type="submission" date="2021-03" db="EMBL/GenBank/DDBJ databases">
        <title>Draft genome sequence of rust myrtle Austropuccinia psidii MF-1, a brazilian biotype.</title>
        <authorList>
            <person name="Quecine M.C."/>
            <person name="Pachon D.M.R."/>
            <person name="Bonatelli M.L."/>
            <person name="Correr F.H."/>
            <person name="Franceschini L.M."/>
            <person name="Leite T.F."/>
            <person name="Margarido G.R.A."/>
            <person name="Almeida C.A."/>
            <person name="Ferrarezi J.A."/>
            <person name="Labate C.A."/>
        </authorList>
    </citation>
    <scope>NUCLEOTIDE SEQUENCE</scope>
    <source>
        <strain evidence="7">MF-1</strain>
    </source>
</reference>
<comment type="caution">
    <text evidence="7">The sequence shown here is derived from an EMBL/GenBank/DDBJ whole genome shotgun (WGS) entry which is preliminary data.</text>
</comment>
<evidence type="ECO:0000256" key="4">
    <source>
        <dbReference type="ARBA" id="ARBA00023163"/>
    </source>
</evidence>
<feature type="compositionally biased region" description="Basic and acidic residues" evidence="6">
    <location>
        <begin position="172"/>
        <end position="183"/>
    </location>
</feature>
<feature type="compositionally biased region" description="Low complexity" evidence="6">
    <location>
        <begin position="13"/>
        <end position="22"/>
    </location>
</feature>
<feature type="region of interest" description="Disordered" evidence="6">
    <location>
        <begin position="71"/>
        <end position="100"/>
    </location>
</feature>
<name>A0A9Q3FAT2_9BASI</name>
<dbReference type="AlphaFoldDB" id="A0A9Q3FAT2"/>
<dbReference type="PANTHER" id="PTHR10019">
    <property type="entry name" value="SNF5"/>
    <property type="match status" value="1"/>
</dbReference>
<dbReference type="Pfam" id="PF04855">
    <property type="entry name" value="SNF5"/>
    <property type="match status" value="1"/>
</dbReference>
<evidence type="ECO:0000313" key="7">
    <source>
        <dbReference type="EMBL" id="MBW0536926.1"/>
    </source>
</evidence>
<accession>A0A9Q3FAT2</accession>
<evidence type="ECO:0000256" key="5">
    <source>
        <dbReference type="ARBA" id="ARBA00023242"/>
    </source>
</evidence>
<keyword evidence="5" id="KW-0539">Nucleus</keyword>
<comment type="similarity">
    <text evidence="2">Belongs to the SNF5 family.</text>
</comment>
<feature type="compositionally biased region" description="Polar residues" evidence="6">
    <location>
        <begin position="71"/>
        <end position="98"/>
    </location>
</feature>
<evidence type="ECO:0000256" key="6">
    <source>
        <dbReference type="SAM" id="MobiDB-lite"/>
    </source>
</evidence>